<protein>
    <recommendedName>
        <fullName evidence="2">Putative cysteine ligase BshC</fullName>
        <ecNumber evidence="2">6.-.-.-</ecNumber>
    </recommendedName>
</protein>
<comment type="function">
    <text evidence="2">Involved in bacillithiol (BSH) biosynthesis. May catalyze the last step of the pathway, the addition of cysteine to glucosamine malate (GlcN-Mal) to generate BSH.</text>
</comment>
<dbReference type="Proteomes" id="UP001500740">
    <property type="component" value="Unassembled WGS sequence"/>
</dbReference>
<dbReference type="EC" id="6.-.-.-" evidence="2"/>
<evidence type="ECO:0000259" key="3">
    <source>
        <dbReference type="Pfam" id="PF10079"/>
    </source>
</evidence>
<name>A0ABN0ZVN6_9BACI</name>
<dbReference type="NCBIfam" id="TIGR03998">
    <property type="entry name" value="thiol_BshC"/>
    <property type="match status" value="1"/>
</dbReference>
<dbReference type="RefSeq" id="WP_343782819.1">
    <property type="nucleotide sequence ID" value="NZ_BAAACZ010000011.1"/>
</dbReference>
<evidence type="ECO:0000259" key="4">
    <source>
        <dbReference type="Pfam" id="PF24850"/>
    </source>
</evidence>
<evidence type="ECO:0000256" key="1">
    <source>
        <dbReference type="ARBA" id="ARBA00022598"/>
    </source>
</evidence>
<organism evidence="5 6">
    <name type="scientific">Alkalibacillus silvisoli</name>
    <dbReference type="NCBI Taxonomy" id="392823"/>
    <lineage>
        <taxon>Bacteria</taxon>
        <taxon>Bacillati</taxon>
        <taxon>Bacillota</taxon>
        <taxon>Bacilli</taxon>
        <taxon>Bacillales</taxon>
        <taxon>Bacillaceae</taxon>
        <taxon>Alkalibacillus</taxon>
    </lineage>
</organism>
<keyword evidence="6" id="KW-1185">Reference proteome</keyword>
<proteinExistence type="inferred from homology"/>
<sequence>MEAKPIELTQQANLIKDYRDRKESIYKHFQYDPFQLRSFRSRYEYLMGQTYKREALVKVLKEQNERWVMTSKVQQNIEALLDEKSTVVIGGQQTGLLTGPLYTIHKIVSIIIQANEMSEYLKSPVIPVFWMAGEDHDFLEIDHVFTYQDQELNKVRIDDETPFDYKSPISKREIPVVEAERFIDQVFETFQETEHTKELYETVRQSLNNSKTYVDFFACFLNQLFEKDGLVLVDADERNLRMLERDYFIRMVENREDIATKTAERLKALTASGYHINLDAKSTDAHLFYHHDGERLLLEVDTNGRYRSKGGEVSFLEAELKELIYHSPEQFSNNVVTRPLMQEFVFPVLSFVGGPGEIGYWSSLKGAFEAVNLQLPIVTPRLSLTLMKRNHQSIMNQYHVDETDLINNGTYQDKMSWLKRQSKYPLEETVQQVKKQMEVAHQPLQEIAQSVSNDMAALTETNLKQIEDEINYVEKKLYHAIKGQHQDVVLRFDDLDSFYYPLGGLQERVWNVVYWLNEYGLDLPESLTKIPPRFEQDHQIVIL</sequence>
<accession>A0ABN0ZVN6</accession>
<dbReference type="Pfam" id="PF10079">
    <property type="entry name" value="Rossmann-like_BshC"/>
    <property type="match status" value="1"/>
</dbReference>
<dbReference type="HAMAP" id="MF_01867">
    <property type="entry name" value="BshC"/>
    <property type="match status" value="1"/>
</dbReference>
<dbReference type="InterPro" id="IPR055399">
    <property type="entry name" value="CC_BshC"/>
</dbReference>
<evidence type="ECO:0000313" key="5">
    <source>
        <dbReference type="EMBL" id="GAA0460546.1"/>
    </source>
</evidence>
<reference evidence="5 6" key="1">
    <citation type="journal article" date="2019" name="Int. J. Syst. Evol. Microbiol.">
        <title>The Global Catalogue of Microorganisms (GCM) 10K type strain sequencing project: providing services to taxonomists for standard genome sequencing and annotation.</title>
        <authorList>
            <consortium name="The Broad Institute Genomics Platform"/>
            <consortium name="The Broad Institute Genome Sequencing Center for Infectious Disease"/>
            <person name="Wu L."/>
            <person name="Ma J."/>
        </authorList>
    </citation>
    <scope>NUCLEOTIDE SEQUENCE [LARGE SCALE GENOMIC DNA]</scope>
    <source>
        <strain evidence="5 6">JCM 14193</strain>
    </source>
</reference>
<dbReference type="Pfam" id="PF24850">
    <property type="entry name" value="CC_BshC"/>
    <property type="match status" value="1"/>
</dbReference>
<dbReference type="InterPro" id="IPR011199">
    <property type="entry name" value="Bacillithiol_biosynth_BshC"/>
</dbReference>
<evidence type="ECO:0000256" key="2">
    <source>
        <dbReference type="HAMAP-Rule" id="MF_01867"/>
    </source>
</evidence>
<gene>
    <name evidence="2 5" type="primary">bshC</name>
    <name evidence="5" type="ORF">GCM10008935_14870</name>
</gene>
<dbReference type="PIRSF" id="PIRSF012535">
    <property type="entry name" value="UCP012535"/>
    <property type="match status" value="1"/>
</dbReference>
<dbReference type="InterPro" id="IPR055398">
    <property type="entry name" value="Rossmann-like_BshC"/>
</dbReference>
<dbReference type="EMBL" id="BAAACZ010000011">
    <property type="protein sequence ID" value="GAA0460546.1"/>
    <property type="molecule type" value="Genomic_DNA"/>
</dbReference>
<feature type="domain" description="Bacillithiol biosynthesis BshC N-terminal Rossmann-like" evidence="3">
    <location>
        <begin position="1"/>
        <end position="382"/>
    </location>
</feature>
<comment type="caution">
    <text evidence="5">The sequence shown here is derived from an EMBL/GenBank/DDBJ whole genome shotgun (WGS) entry which is preliminary data.</text>
</comment>
<evidence type="ECO:0000313" key="6">
    <source>
        <dbReference type="Proteomes" id="UP001500740"/>
    </source>
</evidence>
<keyword evidence="1 2" id="KW-0436">Ligase</keyword>
<comment type="similarity">
    <text evidence="2">Belongs to the BshC family.</text>
</comment>
<feature type="domain" description="Bacillithiol biosynthesis BshC C-terminal coiled-coil" evidence="4">
    <location>
        <begin position="385"/>
        <end position="542"/>
    </location>
</feature>